<evidence type="ECO:0000256" key="6">
    <source>
        <dbReference type="PROSITE-ProRule" id="PRU00552"/>
    </source>
</evidence>
<evidence type="ECO:0000256" key="2">
    <source>
        <dbReference type="ARBA" id="ARBA00022801"/>
    </source>
</evidence>
<feature type="short sequence motif" description="Q motif" evidence="6">
    <location>
        <begin position="1"/>
        <end position="28"/>
    </location>
</feature>
<feature type="domain" description="Helicase C-terminal" evidence="10">
    <location>
        <begin position="234"/>
        <end position="378"/>
    </location>
</feature>
<dbReference type="RefSeq" id="WP_183910060.1">
    <property type="nucleotide sequence ID" value="NZ_JACHXZ010000002.1"/>
</dbReference>
<accession>A0A839UQ37</accession>
<evidence type="ECO:0000259" key="10">
    <source>
        <dbReference type="PROSITE" id="PS51194"/>
    </source>
</evidence>
<dbReference type="InterPro" id="IPR014001">
    <property type="entry name" value="Helicase_ATP-bd"/>
</dbReference>
<dbReference type="GO" id="GO:0016787">
    <property type="term" value="F:hydrolase activity"/>
    <property type="evidence" value="ECO:0007669"/>
    <property type="project" value="UniProtKB-KW"/>
</dbReference>
<dbReference type="SMART" id="SM00490">
    <property type="entry name" value="HELICc"/>
    <property type="match status" value="1"/>
</dbReference>
<dbReference type="AlphaFoldDB" id="A0A839UQ37"/>
<gene>
    <name evidence="12" type="ORF">FHS30_001773</name>
</gene>
<dbReference type="InterPro" id="IPR027417">
    <property type="entry name" value="P-loop_NTPase"/>
</dbReference>
<dbReference type="PROSITE" id="PS00039">
    <property type="entry name" value="DEAD_ATP_HELICASE"/>
    <property type="match status" value="1"/>
</dbReference>
<dbReference type="EMBL" id="JACHXZ010000002">
    <property type="protein sequence ID" value="MBB3168589.1"/>
    <property type="molecule type" value="Genomic_DNA"/>
</dbReference>
<dbReference type="PANTHER" id="PTHR47959">
    <property type="entry name" value="ATP-DEPENDENT RNA HELICASE RHLE-RELATED"/>
    <property type="match status" value="1"/>
</dbReference>
<evidence type="ECO:0000256" key="5">
    <source>
        <dbReference type="ARBA" id="ARBA00038437"/>
    </source>
</evidence>
<dbReference type="PANTHER" id="PTHR47959:SF3">
    <property type="entry name" value="ATP-DEPENDENT RNA HELICASE SRMB"/>
    <property type="match status" value="1"/>
</dbReference>
<dbReference type="InterPro" id="IPR011545">
    <property type="entry name" value="DEAD/DEAH_box_helicase_dom"/>
</dbReference>
<comment type="similarity">
    <text evidence="5 7">Belongs to the DEAD box helicase family.</text>
</comment>
<dbReference type="Pfam" id="PF00270">
    <property type="entry name" value="DEAD"/>
    <property type="match status" value="1"/>
</dbReference>
<dbReference type="CDD" id="cd18787">
    <property type="entry name" value="SF2_C_DEAD"/>
    <property type="match status" value="1"/>
</dbReference>
<dbReference type="Pfam" id="PF00271">
    <property type="entry name" value="Helicase_C"/>
    <property type="match status" value="1"/>
</dbReference>
<dbReference type="GO" id="GO:0005524">
    <property type="term" value="F:ATP binding"/>
    <property type="evidence" value="ECO:0007669"/>
    <property type="project" value="UniProtKB-KW"/>
</dbReference>
<dbReference type="InterPro" id="IPR001650">
    <property type="entry name" value="Helicase_C-like"/>
</dbReference>
<feature type="compositionally biased region" description="Basic and acidic residues" evidence="8">
    <location>
        <begin position="413"/>
        <end position="425"/>
    </location>
</feature>
<dbReference type="Proteomes" id="UP000559987">
    <property type="component" value="Unassembled WGS sequence"/>
</dbReference>
<dbReference type="PROSITE" id="PS51194">
    <property type="entry name" value="HELICASE_CTER"/>
    <property type="match status" value="1"/>
</dbReference>
<dbReference type="GO" id="GO:0005829">
    <property type="term" value="C:cytosol"/>
    <property type="evidence" value="ECO:0007669"/>
    <property type="project" value="TreeGrafter"/>
</dbReference>
<feature type="domain" description="Helicase ATP-binding" evidence="9">
    <location>
        <begin position="31"/>
        <end position="205"/>
    </location>
</feature>
<organism evidence="12 13">
    <name type="scientific">Simiduia aestuariiviva</name>
    <dbReference type="NCBI Taxonomy" id="1510459"/>
    <lineage>
        <taxon>Bacteria</taxon>
        <taxon>Pseudomonadati</taxon>
        <taxon>Pseudomonadota</taxon>
        <taxon>Gammaproteobacteria</taxon>
        <taxon>Cellvibrionales</taxon>
        <taxon>Cellvibrionaceae</taxon>
        <taxon>Simiduia</taxon>
    </lineage>
</organism>
<keyword evidence="3 7" id="KW-0347">Helicase</keyword>
<dbReference type="InterPro" id="IPR050079">
    <property type="entry name" value="DEAD_box_RNA_helicase"/>
</dbReference>
<evidence type="ECO:0000256" key="4">
    <source>
        <dbReference type="ARBA" id="ARBA00022840"/>
    </source>
</evidence>
<evidence type="ECO:0000256" key="1">
    <source>
        <dbReference type="ARBA" id="ARBA00022741"/>
    </source>
</evidence>
<evidence type="ECO:0000256" key="3">
    <source>
        <dbReference type="ARBA" id="ARBA00022806"/>
    </source>
</evidence>
<proteinExistence type="inferred from homology"/>
<keyword evidence="13" id="KW-1185">Reference proteome</keyword>
<keyword evidence="2 7" id="KW-0378">Hydrolase</keyword>
<feature type="region of interest" description="Disordered" evidence="8">
    <location>
        <begin position="381"/>
        <end position="459"/>
    </location>
</feature>
<reference evidence="12 13" key="1">
    <citation type="submission" date="2020-08" db="EMBL/GenBank/DDBJ databases">
        <title>Genomic Encyclopedia of Type Strains, Phase III (KMG-III): the genomes of soil and plant-associated and newly described type strains.</title>
        <authorList>
            <person name="Whitman W."/>
        </authorList>
    </citation>
    <scope>NUCLEOTIDE SEQUENCE [LARGE SCALE GENOMIC DNA]</scope>
    <source>
        <strain evidence="12 13">CECT 8571</strain>
    </source>
</reference>
<feature type="domain" description="DEAD-box RNA helicase Q" evidence="11">
    <location>
        <begin position="1"/>
        <end position="28"/>
    </location>
</feature>
<dbReference type="InterPro" id="IPR000629">
    <property type="entry name" value="RNA-helicase_DEAD-box_CS"/>
</dbReference>
<evidence type="ECO:0000256" key="7">
    <source>
        <dbReference type="RuleBase" id="RU000492"/>
    </source>
</evidence>
<dbReference type="InterPro" id="IPR044742">
    <property type="entry name" value="DEAD/DEAH_RhlB"/>
</dbReference>
<dbReference type="InterPro" id="IPR014014">
    <property type="entry name" value="RNA_helicase_DEAD_Q_motif"/>
</dbReference>
<evidence type="ECO:0000313" key="13">
    <source>
        <dbReference type="Proteomes" id="UP000559987"/>
    </source>
</evidence>
<dbReference type="GO" id="GO:0003676">
    <property type="term" value="F:nucleic acid binding"/>
    <property type="evidence" value="ECO:0007669"/>
    <property type="project" value="InterPro"/>
</dbReference>
<feature type="compositionally biased region" description="Basic and acidic residues" evidence="8">
    <location>
        <begin position="395"/>
        <end position="406"/>
    </location>
</feature>
<dbReference type="PROSITE" id="PS51195">
    <property type="entry name" value="Q_MOTIF"/>
    <property type="match status" value="1"/>
</dbReference>
<keyword evidence="4 7" id="KW-0067">ATP-binding</keyword>
<keyword evidence="1 7" id="KW-0547">Nucleotide-binding</keyword>
<evidence type="ECO:0000313" key="12">
    <source>
        <dbReference type="EMBL" id="MBB3168589.1"/>
    </source>
</evidence>
<protein>
    <submittedName>
        <fullName evidence="12">Superfamily II DNA/RNA helicase</fullName>
    </submittedName>
</protein>
<evidence type="ECO:0000259" key="9">
    <source>
        <dbReference type="PROSITE" id="PS51192"/>
    </source>
</evidence>
<sequence>MFSQLGLDPRLIKALEAQTITEPTEVQAAVMPVAMSGKDLLVMSETGSGKTLSFLLPLVQQLLTAEIPRTAGTLALIMAPTRELAKQLLKETKQMLKFTHLKVGIVSGGDDYKFQAAQLRKNPEILIATPGRLLEHFNRNLPAMDDLQVLVLDEADRMLDMGFHDDMVAIAAKLGTERRTWLFSATLSHAGVGTLAGQLTREPERISLSTGRQTQANILQQVILSDGQNHKQKAITQLLKTRDFEQALVFTNTRVQADHLCQYLRAQEIKTGAVHGDMTQDDRNKVMELMRKGHVKVLVATDVAARGIDIGGIELVINYDMARNGDDYTHRIGRTGRAGADGHAISFITPQEWNLKAGVERYLNTRFEIIAIPGFESRYNGPEKVKASGKAAGPKKADKKAAQERAAKKKAKDSKVKVRDRDQKNIGKRRQPKDVPNIGDGFAPAKIARKLAPDSKEAD</sequence>
<dbReference type="Gene3D" id="3.40.50.300">
    <property type="entry name" value="P-loop containing nucleotide triphosphate hydrolases"/>
    <property type="match status" value="2"/>
</dbReference>
<name>A0A839UQ37_9GAMM</name>
<dbReference type="GO" id="GO:0003724">
    <property type="term" value="F:RNA helicase activity"/>
    <property type="evidence" value="ECO:0007669"/>
    <property type="project" value="InterPro"/>
</dbReference>
<dbReference type="PROSITE" id="PS51192">
    <property type="entry name" value="HELICASE_ATP_BIND_1"/>
    <property type="match status" value="1"/>
</dbReference>
<evidence type="ECO:0000256" key="8">
    <source>
        <dbReference type="SAM" id="MobiDB-lite"/>
    </source>
</evidence>
<dbReference type="SUPFAM" id="SSF52540">
    <property type="entry name" value="P-loop containing nucleoside triphosphate hydrolases"/>
    <property type="match status" value="1"/>
</dbReference>
<dbReference type="CDD" id="cd00268">
    <property type="entry name" value="DEADc"/>
    <property type="match status" value="1"/>
</dbReference>
<dbReference type="SMART" id="SM00487">
    <property type="entry name" value="DEXDc"/>
    <property type="match status" value="1"/>
</dbReference>
<comment type="caution">
    <text evidence="12">The sequence shown here is derived from an EMBL/GenBank/DDBJ whole genome shotgun (WGS) entry which is preliminary data.</text>
</comment>
<evidence type="ECO:0000259" key="11">
    <source>
        <dbReference type="PROSITE" id="PS51195"/>
    </source>
</evidence>